<dbReference type="AlphaFoldDB" id="A0A7H0LK70"/>
<evidence type="ECO:0000313" key="2">
    <source>
        <dbReference type="Proteomes" id="UP000516148"/>
    </source>
</evidence>
<gene>
    <name evidence="1" type="ORF">H3Z74_02140</name>
</gene>
<proteinExistence type="predicted"/>
<protein>
    <submittedName>
        <fullName evidence="1">Uncharacterized protein</fullName>
    </submittedName>
</protein>
<dbReference type="EMBL" id="CP061038">
    <property type="protein sequence ID" value="QNQ10073.1"/>
    <property type="molecule type" value="Genomic_DNA"/>
</dbReference>
<name>A0A7H0LK70_9SPHN</name>
<organism evidence="1 2">
    <name type="scientific">Sphingomonas alpina</name>
    <dbReference type="NCBI Taxonomy" id="653931"/>
    <lineage>
        <taxon>Bacteria</taxon>
        <taxon>Pseudomonadati</taxon>
        <taxon>Pseudomonadota</taxon>
        <taxon>Alphaproteobacteria</taxon>
        <taxon>Sphingomonadales</taxon>
        <taxon>Sphingomonadaceae</taxon>
        <taxon>Sphingomonas</taxon>
    </lineage>
</organism>
<reference evidence="1 2" key="1">
    <citation type="submission" date="2020-09" db="EMBL/GenBank/DDBJ databases">
        <title>Sphingomonas sp., a new species isolated from pork steak.</title>
        <authorList>
            <person name="Heidler von Heilborn D."/>
        </authorList>
    </citation>
    <scope>NUCLEOTIDE SEQUENCE [LARGE SCALE GENOMIC DNA]</scope>
    <source>
        <strain evidence="2">S8-3T</strain>
    </source>
</reference>
<sequence length="78" mass="8660">MTDKVVAHARKVVPTLTQEQRDALAWAWELGDGMTYDHEHRVGQTLHARGLVNNAQHLTPLGLAVRQLILEQDPGAGR</sequence>
<dbReference type="KEGG" id="spap:H3Z74_02140"/>
<dbReference type="RefSeq" id="WP_187762378.1">
    <property type="nucleotide sequence ID" value="NZ_CP061038.1"/>
</dbReference>
<evidence type="ECO:0000313" key="1">
    <source>
        <dbReference type="EMBL" id="QNQ10073.1"/>
    </source>
</evidence>
<dbReference type="Proteomes" id="UP000516148">
    <property type="component" value="Chromosome"/>
</dbReference>
<keyword evidence="2" id="KW-1185">Reference proteome</keyword>
<accession>A0A7H0LK70</accession>